<comment type="similarity">
    <text evidence="2">Belongs to the CLPTM1 family.</text>
</comment>
<dbReference type="EMBL" id="GL348718">
    <property type="protein sequence ID" value="EFH47591.1"/>
    <property type="molecule type" value="Genomic_DNA"/>
</dbReference>
<feature type="repeat" description="WD" evidence="6">
    <location>
        <begin position="193"/>
        <end position="234"/>
    </location>
</feature>
<dbReference type="SMART" id="SM00320">
    <property type="entry name" value="WD40"/>
    <property type="match status" value="4"/>
</dbReference>
<dbReference type="GO" id="GO:0008352">
    <property type="term" value="C:katanin complex"/>
    <property type="evidence" value="ECO:0007669"/>
    <property type="project" value="TreeGrafter"/>
</dbReference>
<dbReference type="HOGENOM" id="CLU_348962_0_0_1"/>
<evidence type="ECO:0000256" key="5">
    <source>
        <dbReference type="ARBA" id="ARBA00023136"/>
    </source>
</evidence>
<dbReference type="InterPro" id="IPR008429">
    <property type="entry name" value="CLPTM1"/>
</dbReference>
<dbReference type="InterPro" id="IPR001680">
    <property type="entry name" value="WD40_rpt"/>
</dbReference>
<organism evidence="8">
    <name type="scientific">Arabidopsis lyrata subsp. lyrata</name>
    <name type="common">Lyre-leaved rock-cress</name>
    <dbReference type="NCBI Taxonomy" id="81972"/>
    <lineage>
        <taxon>Eukaryota</taxon>
        <taxon>Viridiplantae</taxon>
        <taxon>Streptophyta</taxon>
        <taxon>Embryophyta</taxon>
        <taxon>Tracheophyta</taxon>
        <taxon>Spermatophyta</taxon>
        <taxon>Magnoliopsida</taxon>
        <taxon>eudicotyledons</taxon>
        <taxon>Gunneridae</taxon>
        <taxon>Pentapetalae</taxon>
        <taxon>rosids</taxon>
        <taxon>malvids</taxon>
        <taxon>Brassicales</taxon>
        <taxon>Brassicaceae</taxon>
        <taxon>Camelineae</taxon>
        <taxon>Arabidopsis</taxon>
    </lineage>
</organism>
<evidence type="ECO:0000256" key="3">
    <source>
        <dbReference type="ARBA" id="ARBA00022692"/>
    </source>
</evidence>
<keyword evidence="8" id="KW-1185">Reference proteome</keyword>
<evidence type="ECO:0000256" key="1">
    <source>
        <dbReference type="ARBA" id="ARBA00004141"/>
    </source>
</evidence>
<proteinExistence type="inferred from homology"/>
<sequence length="808" mass="90253">MNTKRAYKLRILFSDFIFREFVAHSAAVNCLKIGRKSSKVLVTGGEDHKVNLWAIGKPNAILSLYGHSSGVDSVTFDASEGLLAAGAASGTTKLWDLEEAKDTNLKIWDIRKKGCIHTYKGHTRGVNVLRFTQDGRWTVSGGKDYVVKEFVAPSAAVKCLKIGRKSSRVLVTGGEDHKVNLWAIGKPNAILSLYGHSSGIDSVTFDASEGLVAAGAASGTIKLWDLEEAKVVRTLTGHRSNCVSVNFHPFACDGTHSHELTTKQTSQEVDGKDSDLKDEGPVEWVSYWKPNVTNNLVDDFTRYPQHGVPPNIDPYLLVEPSTVNYYPTVFFNEFWLLRDKLILINETVSELPLNLEVSPISMTKWQLFQQIDQSFQIHRSYGSMLDVESDELKRVFLEGNPYLLGVTMLFRCFILYLTSLHSKNAIELPVTFPADIQFWNKNKSMEGLSAKMDGSVTRISFLMGGNAGSVPVSVRLAEKYIRQMSKINGQLILYAFNMVFSKKFLGGWMSYLVRDLLQQQGVPHALQPAIVESVIDDNLEGIHKKLGACAKTEAHGYSRRQPVIWTPTENQIFVKEIGNALEKDFDVDAMSNLLKSWRESKDKLAALCTVICNQFIFQKDPPSVFMYTKKMAYLDPLVKGRNGGMLDLLHALEKFLKTHPQPRGLEDLLLDGFITTWYLSEKAILEWYEEGSKRDGNNARLFESVRHLVPEEPDYDIWAEDICIIEGSETVQDFCAGAAPGNPRDAIRPFSLLKKSGGYERSNGLRVLKPSMSTEATEIPDIPSSIPNVSWRSPLKMAIINSGIDCLS</sequence>
<dbReference type="Gene3D" id="2.130.10.10">
    <property type="entry name" value="YVTN repeat-like/Quinoprotein amine dehydrogenase"/>
    <property type="match status" value="3"/>
</dbReference>
<dbReference type="PROSITE" id="PS50294">
    <property type="entry name" value="WD_REPEATS_REGION"/>
    <property type="match status" value="2"/>
</dbReference>
<keyword evidence="3" id="KW-0812">Transmembrane</keyword>
<keyword evidence="5" id="KW-0472">Membrane</keyword>
<feature type="repeat" description="WD" evidence="6">
    <location>
        <begin position="21"/>
        <end position="63"/>
    </location>
</feature>
<accession>D7M1D2</accession>
<dbReference type="eggNOG" id="KOG0263">
    <property type="taxonomic scope" value="Eukaryota"/>
</dbReference>
<feature type="repeat" description="WD" evidence="6">
    <location>
        <begin position="64"/>
        <end position="105"/>
    </location>
</feature>
<dbReference type="SUPFAM" id="SSF50978">
    <property type="entry name" value="WD40 repeat-like"/>
    <property type="match status" value="1"/>
</dbReference>
<dbReference type="CDD" id="cd00200">
    <property type="entry name" value="WD40"/>
    <property type="match status" value="1"/>
</dbReference>
<evidence type="ECO:0000313" key="8">
    <source>
        <dbReference type="Proteomes" id="UP000008694"/>
    </source>
</evidence>
<dbReference type="Pfam" id="PF05602">
    <property type="entry name" value="CLPTM1"/>
    <property type="match status" value="1"/>
</dbReference>
<gene>
    <name evidence="7" type="ORF">ARALYDRAFT_660715</name>
</gene>
<dbReference type="PANTHER" id="PTHR19845">
    <property type="entry name" value="KATANIN P80 SUBUNIT"/>
    <property type="match status" value="1"/>
</dbReference>
<evidence type="ECO:0000256" key="2">
    <source>
        <dbReference type="ARBA" id="ARBA00009310"/>
    </source>
</evidence>
<keyword evidence="6" id="KW-0853">WD repeat</keyword>
<name>D7M1D2_ARALL</name>
<comment type="subcellular location">
    <subcellularLocation>
        <location evidence="1">Membrane</location>
        <topology evidence="1">Multi-pass membrane protein</topology>
    </subcellularLocation>
</comment>
<dbReference type="InterPro" id="IPR036322">
    <property type="entry name" value="WD40_repeat_dom_sf"/>
</dbReference>
<dbReference type="Pfam" id="PF00400">
    <property type="entry name" value="WD40"/>
    <property type="match status" value="4"/>
</dbReference>
<dbReference type="eggNOG" id="KOG2489">
    <property type="taxonomic scope" value="Eukaryota"/>
</dbReference>
<dbReference type="GO" id="GO:0007019">
    <property type="term" value="P:microtubule depolymerization"/>
    <property type="evidence" value="ECO:0007669"/>
    <property type="project" value="TreeGrafter"/>
</dbReference>
<dbReference type="InterPro" id="IPR015943">
    <property type="entry name" value="WD40/YVTN_repeat-like_dom_sf"/>
</dbReference>
<dbReference type="GO" id="GO:0016020">
    <property type="term" value="C:membrane"/>
    <property type="evidence" value="ECO:0007669"/>
    <property type="project" value="UniProtKB-SubCell"/>
</dbReference>
<protein>
    <submittedName>
        <fullName evidence="7">Predicted protein</fullName>
    </submittedName>
</protein>
<reference evidence="8" key="1">
    <citation type="journal article" date="2011" name="Nat. Genet.">
        <title>The Arabidopsis lyrata genome sequence and the basis of rapid genome size change.</title>
        <authorList>
            <person name="Hu T.T."/>
            <person name="Pattyn P."/>
            <person name="Bakker E.G."/>
            <person name="Cao J."/>
            <person name="Cheng J.-F."/>
            <person name="Clark R.M."/>
            <person name="Fahlgren N."/>
            <person name="Fawcett J.A."/>
            <person name="Grimwood J."/>
            <person name="Gundlach H."/>
            <person name="Haberer G."/>
            <person name="Hollister J.D."/>
            <person name="Ossowski S."/>
            <person name="Ottilar R.P."/>
            <person name="Salamov A.A."/>
            <person name="Schneeberger K."/>
            <person name="Spannagl M."/>
            <person name="Wang X."/>
            <person name="Yang L."/>
            <person name="Nasrallah M.E."/>
            <person name="Bergelson J."/>
            <person name="Carrington J.C."/>
            <person name="Gaut B.S."/>
            <person name="Schmutz J."/>
            <person name="Mayer K.F.X."/>
            <person name="Van de Peer Y."/>
            <person name="Grigoriev I.V."/>
            <person name="Nordborg M."/>
            <person name="Weigel D."/>
            <person name="Guo Y.-L."/>
        </authorList>
    </citation>
    <scope>NUCLEOTIDE SEQUENCE [LARGE SCALE GENOMIC DNA]</scope>
    <source>
        <strain evidence="8">cv. MN47</strain>
    </source>
</reference>
<evidence type="ECO:0000313" key="7">
    <source>
        <dbReference type="EMBL" id="EFH47591.1"/>
    </source>
</evidence>
<dbReference type="PROSITE" id="PS50082">
    <property type="entry name" value="WD_REPEATS_2"/>
    <property type="match status" value="3"/>
</dbReference>
<evidence type="ECO:0000256" key="6">
    <source>
        <dbReference type="PROSITE-ProRule" id="PRU00221"/>
    </source>
</evidence>
<dbReference type="Gramene" id="Al_scaffold_0006_780">
    <property type="protein sequence ID" value="Al_scaffold_0006_780"/>
    <property type="gene ID" value="Al_scaffold_0006_780"/>
</dbReference>
<dbReference type="STRING" id="81972.D7M1D2"/>
<dbReference type="Proteomes" id="UP000008694">
    <property type="component" value="Unassembled WGS sequence"/>
</dbReference>
<evidence type="ECO:0000256" key="4">
    <source>
        <dbReference type="ARBA" id="ARBA00022989"/>
    </source>
</evidence>
<dbReference type="FunFam" id="2.130.10.10:FF:000462">
    <property type="entry name" value="Katanin p80 WD40 repeat-containing subunit B1"/>
    <property type="match status" value="1"/>
</dbReference>
<keyword evidence="4" id="KW-1133">Transmembrane helix</keyword>
<dbReference type="AlphaFoldDB" id="D7M1D2"/>
<dbReference type="Gene3D" id="1.25.40.180">
    <property type="match status" value="1"/>
</dbReference>
<dbReference type="PANTHER" id="PTHR19845:SF21">
    <property type="entry name" value="KATANIN P80 WD40 REPEAT-CONTAINING SUBUNIT B1 HOMOLOG KTN80.3"/>
    <property type="match status" value="1"/>
</dbReference>